<evidence type="ECO:0000313" key="1">
    <source>
        <dbReference type="EMBL" id="EQM96949.1"/>
    </source>
</evidence>
<proteinExistence type="predicted"/>
<gene>
    <name evidence="1" type="ORF">HMPREF0446_01722</name>
</gene>
<protein>
    <submittedName>
        <fullName evidence="1">Uncharacterized protein</fullName>
    </submittedName>
</protein>
<comment type="caution">
    <text evidence="1">The sequence shown here is derived from an EMBL/GenBank/DDBJ whole genome shotgun (WGS) entry which is preliminary data.</text>
</comment>
<accession>T5LVL1</accession>
<organism evidence="1 2">
    <name type="scientific">Granulicatella elegans ATCC 700633</name>
    <dbReference type="NCBI Taxonomy" id="626369"/>
    <lineage>
        <taxon>Bacteria</taxon>
        <taxon>Bacillati</taxon>
        <taxon>Bacillota</taxon>
        <taxon>Bacilli</taxon>
        <taxon>Lactobacillales</taxon>
        <taxon>Carnobacteriaceae</taxon>
        <taxon>Granulicatella</taxon>
    </lineage>
</organism>
<sequence>MIDNRYFRENSSIILQDSYLFNAKIKENITFFDKDLDIEELDGIIKKN</sequence>
<dbReference type="AlphaFoldDB" id="T5LVL1"/>
<dbReference type="Proteomes" id="UP000002939">
    <property type="component" value="Unassembled WGS sequence"/>
</dbReference>
<name>T5LVL1_9LACT</name>
<dbReference type="HOGENOM" id="CLU_3153382_0_0_9"/>
<reference evidence="1" key="1">
    <citation type="submission" date="2011-10" db="EMBL/GenBank/DDBJ databases">
        <title>The Genome Sequence of Granulicatella elegans ATCC 700633.</title>
        <authorList>
            <consortium name="The Broad Institute Genome Sequencing Platform"/>
            <consortium name="The Broad Institute Genome Sequencing Center for Infectious Disease"/>
            <person name="Earl A."/>
            <person name="Ward D."/>
            <person name="Feldgarden M."/>
            <person name="Gevers D."/>
            <person name="Sibley C.D."/>
            <person name="Field T.R."/>
            <person name="Grinwis M."/>
            <person name="Eshaghurshan C.S."/>
            <person name="Surette M.G."/>
            <person name="Young S.K."/>
            <person name="Zeng Q."/>
            <person name="Gargeya S."/>
            <person name="Fitzgerald M."/>
            <person name="Haas B."/>
            <person name="Abouelleil A."/>
            <person name="Alvarado L."/>
            <person name="Arachchi H.M."/>
            <person name="Berlin A."/>
            <person name="Brown A."/>
            <person name="Chapman S.B."/>
            <person name="Chen Z."/>
            <person name="Dunbar C."/>
            <person name="Freedman E."/>
            <person name="Gearin G."/>
            <person name="Goldberg J."/>
            <person name="Griggs A."/>
            <person name="Gujja S."/>
            <person name="Heiman D."/>
            <person name="Howarth C."/>
            <person name="Larson L."/>
            <person name="Lui A."/>
            <person name="MacDonald P.J.P."/>
            <person name="Montmayeur A."/>
            <person name="Murphy C."/>
            <person name="Neiman D."/>
            <person name="Pearson M."/>
            <person name="Priest M."/>
            <person name="Roberts A."/>
            <person name="Saif S."/>
            <person name="Shea T."/>
            <person name="Shenoy N."/>
            <person name="Sisk P."/>
            <person name="Stolte C."/>
            <person name="Sykes S."/>
            <person name="Wortman J."/>
            <person name="Nusbaum C."/>
            <person name="Birren B."/>
        </authorList>
    </citation>
    <scope>NUCLEOTIDE SEQUENCE [LARGE SCALE GENOMIC DNA]</scope>
    <source>
        <strain evidence="1">ATCC 700633</strain>
    </source>
</reference>
<keyword evidence="2" id="KW-1185">Reference proteome</keyword>
<dbReference type="EMBL" id="ACRF02000013">
    <property type="protein sequence ID" value="EQM96949.1"/>
    <property type="molecule type" value="Genomic_DNA"/>
</dbReference>
<evidence type="ECO:0000313" key="2">
    <source>
        <dbReference type="Proteomes" id="UP000002939"/>
    </source>
</evidence>
<dbReference type="STRING" id="626369.HMPREF0446_01722"/>